<dbReference type="InterPro" id="IPR011029">
    <property type="entry name" value="DEATH-like_dom_sf"/>
</dbReference>
<dbReference type="PANTHER" id="PTHR46312:SF2">
    <property type="entry name" value="NUCLEOTIDE-BINDING OLIGOMERIZATION DOMAIN-CONTAINING PROTEIN 2-LIKE"/>
    <property type="match status" value="1"/>
</dbReference>
<evidence type="ECO:0008006" key="5">
    <source>
        <dbReference type="Google" id="ProtNLM"/>
    </source>
</evidence>
<dbReference type="InParanoid" id="A0A1X7URK9"/>
<dbReference type="EnsemblMetazoa" id="Aqu2.1.30418_001">
    <property type="protein sequence ID" value="Aqu2.1.30418_001"/>
    <property type="gene ID" value="Aqu2.1.30418"/>
</dbReference>
<dbReference type="Pfam" id="PF05729">
    <property type="entry name" value="NACHT"/>
    <property type="match status" value="1"/>
</dbReference>
<dbReference type="PANTHER" id="PTHR46312">
    <property type="entry name" value="NACHT DOMAIN-CONTAINING PROTEIN"/>
    <property type="match status" value="1"/>
</dbReference>
<evidence type="ECO:0000259" key="2">
    <source>
        <dbReference type="PROSITE" id="PS50837"/>
    </source>
</evidence>
<organism evidence="3">
    <name type="scientific">Amphimedon queenslandica</name>
    <name type="common">Sponge</name>
    <dbReference type="NCBI Taxonomy" id="400682"/>
    <lineage>
        <taxon>Eukaryota</taxon>
        <taxon>Metazoa</taxon>
        <taxon>Porifera</taxon>
        <taxon>Demospongiae</taxon>
        <taxon>Heteroscleromorpha</taxon>
        <taxon>Haplosclerida</taxon>
        <taxon>Niphatidae</taxon>
        <taxon>Amphimedon</taxon>
    </lineage>
</organism>
<dbReference type="PROSITE" id="PS50017">
    <property type="entry name" value="DEATH_DOMAIN"/>
    <property type="match status" value="1"/>
</dbReference>
<dbReference type="CDD" id="cd01670">
    <property type="entry name" value="Death"/>
    <property type="match status" value="1"/>
</dbReference>
<dbReference type="SUPFAM" id="SSF47986">
    <property type="entry name" value="DEATH domain"/>
    <property type="match status" value="1"/>
</dbReference>
<dbReference type="Proteomes" id="UP000007879">
    <property type="component" value="Unassembled WGS sequence"/>
</dbReference>
<evidence type="ECO:0000313" key="3">
    <source>
        <dbReference type="EnsemblMetazoa" id="Aqu2.1.30418_001"/>
    </source>
</evidence>
<reference evidence="4" key="1">
    <citation type="journal article" date="2010" name="Nature">
        <title>The Amphimedon queenslandica genome and the evolution of animal complexity.</title>
        <authorList>
            <person name="Srivastava M."/>
            <person name="Simakov O."/>
            <person name="Chapman J."/>
            <person name="Fahey B."/>
            <person name="Gauthier M.E."/>
            <person name="Mitros T."/>
            <person name="Richards G.S."/>
            <person name="Conaco C."/>
            <person name="Dacre M."/>
            <person name="Hellsten U."/>
            <person name="Larroux C."/>
            <person name="Putnam N.H."/>
            <person name="Stanke M."/>
            <person name="Adamska M."/>
            <person name="Darling A."/>
            <person name="Degnan S.M."/>
            <person name="Oakley T.H."/>
            <person name="Plachetzki D.C."/>
            <person name="Zhai Y."/>
            <person name="Adamski M."/>
            <person name="Calcino A."/>
            <person name="Cummins S.F."/>
            <person name="Goodstein D.M."/>
            <person name="Harris C."/>
            <person name="Jackson D.J."/>
            <person name="Leys S.P."/>
            <person name="Shu S."/>
            <person name="Woodcroft B.J."/>
            <person name="Vervoort M."/>
            <person name="Kosik K.S."/>
            <person name="Manning G."/>
            <person name="Degnan B.M."/>
            <person name="Rokhsar D.S."/>
        </authorList>
    </citation>
    <scope>NUCLEOTIDE SEQUENCE [LARGE SCALE GENOMIC DNA]</scope>
</reference>
<dbReference type="InterPro" id="IPR000488">
    <property type="entry name" value="Death_dom"/>
</dbReference>
<dbReference type="EnsemblMetazoa" id="XM_019997186.1">
    <property type="protein sequence ID" value="XP_019852745.1"/>
    <property type="gene ID" value="LOC109582469"/>
</dbReference>
<keyword evidence="4" id="KW-1185">Reference proteome</keyword>
<dbReference type="KEGG" id="aqu:109582469"/>
<dbReference type="Gene3D" id="1.10.533.10">
    <property type="entry name" value="Death Domain, Fas"/>
    <property type="match status" value="1"/>
</dbReference>
<name>A0A1X7URK9_AMPQE</name>
<feature type="domain" description="Death" evidence="1">
    <location>
        <begin position="53"/>
        <end position="114"/>
    </location>
</feature>
<sequence length="782" mass="89722">MASQSPEATFSLDIVPQMLKEFSLTERDINKAADDAVILSLGLNFYLSLGLCLGLSESDIAAVKKDNHSDQDRVVALFWKWRERKGSDATYLSLLEALIKYENKEAAEKLCRKIHASSRSTKSSFKTQSSLSYQSRDRRPIRHPINQSQKKVWCEKNTGNKAWKIFDQYHDRLVNILRCDIALCDSVFKILADNFLIGIAEKDVIQQLTNLDIKSKAIMRHVSIFISKARNPIRAFAKFSAIIQEFENFREIYNEIQLKASKVEIVIKSSFVLVKNSPSLTSNRESSANFSDAVYDDSLLTPPIKKYSRHLKSCYKKEKPDQKWSLENIPSRLYINLAVVCKNEDYRDSFSNSTIHGTNDDIFCRKKSLSLEELCRIEYGEAVLIEGAPGIGKSMLAFEICSRWVKGEALKKYPLLLLLRLRDRVIKNCESVRELLGCFLKEQSWKDAVVQDIIDNGGEGLIVILEGFDELPEHLTKQDSVFFQFSTVLPCASLVFTSRPSAKHFLRLKVEFELHVEVIGFTHENINEYIQKFCKGNSEHIKTFNQYLDESPKVRDCLYIPINLAIICSIFQQYIMNKEQVPLKGIMTSTKLYEAMIKMLLYRHIKSQTQELVSVDLYNLPHPIQEEFASLCHMAYDGLKNRATELLFYANKDFETLGMMQKEVQVYPGTGDVIAYSFLHLTIQEFLAAYHISQLPRNKIEDIFNRLRHVMKFSTMLCFLSGLTELQSITPRVDDDLYSMTLFHCLYESGNESLTASLFEKKIIQGSSHSSFTLTSGHVHSW</sequence>
<dbReference type="Pfam" id="PF00531">
    <property type="entry name" value="Death"/>
    <property type="match status" value="1"/>
</dbReference>
<dbReference type="AlphaFoldDB" id="A0A1X7URK9"/>
<evidence type="ECO:0000313" key="4">
    <source>
        <dbReference type="Proteomes" id="UP000007879"/>
    </source>
</evidence>
<protein>
    <recommendedName>
        <fullName evidence="5">Death domain-containing protein</fullName>
    </recommendedName>
</protein>
<proteinExistence type="predicted"/>
<dbReference type="Gene3D" id="3.40.50.300">
    <property type="entry name" value="P-loop containing nucleotide triphosphate hydrolases"/>
    <property type="match status" value="1"/>
</dbReference>
<dbReference type="OrthoDB" id="120976at2759"/>
<gene>
    <name evidence="3" type="primary">109582469</name>
</gene>
<dbReference type="InterPro" id="IPR027417">
    <property type="entry name" value="P-loop_NTPase"/>
</dbReference>
<feature type="domain" description="NACHT" evidence="2">
    <location>
        <begin position="381"/>
        <end position="502"/>
    </location>
</feature>
<reference evidence="3" key="2">
    <citation type="submission" date="2017-05" db="UniProtKB">
        <authorList>
            <consortium name="EnsemblMetazoa"/>
        </authorList>
    </citation>
    <scope>IDENTIFICATION</scope>
</reference>
<evidence type="ECO:0000259" key="1">
    <source>
        <dbReference type="PROSITE" id="PS50017"/>
    </source>
</evidence>
<accession>A0A1X7URK9</accession>
<dbReference type="PROSITE" id="PS50837">
    <property type="entry name" value="NACHT"/>
    <property type="match status" value="1"/>
</dbReference>
<dbReference type="GO" id="GO:0007165">
    <property type="term" value="P:signal transduction"/>
    <property type="evidence" value="ECO:0007669"/>
    <property type="project" value="InterPro"/>
</dbReference>
<dbReference type="InterPro" id="IPR007111">
    <property type="entry name" value="NACHT_NTPase"/>
</dbReference>